<keyword evidence="9" id="KW-1185">Reference proteome</keyword>
<evidence type="ECO:0000256" key="3">
    <source>
        <dbReference type="ARBA" id="ARBA00022989"/>
    </source>
</evidence>
<feature type="transmembrane region" description="Helical" evidence="5">
    <location>
        <begin position="131"/>
        <end position="152"/>
    </location>
</feature>
<name>A0A815MJ44_ADIRI</name>
<dbReference type="EMBL" id="CAJNOJ010000368">
    <property type="protein sequence ID" value="CAF1420219.1"/>
    <property type="molecule type" value="Genomic_DNA"/>
</dbReference>
<evidence type="ECO:0000256" key="5">
    <source>
        <dbReference type="SAM" id="Phobius"/>
    </source>
</evidence>
<dbReference type="InterPro" id="IPR017452">
    <property type="entry name" value="GPCR_Rhodpsn_7TM"/>
</dbReference>
<dbReference type="Proteomes" id="UP000663828">
    <property type="component" value="Unassembled WGS sequence"/>
</dbReference>
<organism evidence="8 10">
    <name type="scientific">Adineta ricciae</name>
    <name type="common">Rotifer</name>
    <dbReference type="NCBI Taxonomy" id="249248"/>
    <lineage>
        <taxon>Eukaryota</taxon>
        <taxon>Metazoa</taxon>
        <taxon>Spiralia</taxon>
        <taxon>Gnathifera</taxon>
        <taxon>Rotifera</taxon>
        <taxon>Eurotatoria</taxon>
        <taxon>Bdelloidea</taxon>
        <taxon>Adinetida</taxon>
        <taxon>Adinetidae</taxon>
        <taxon>Adineta</taxon>
    </lineage>
</organism>
<feature type="transmembrane region" description="Helical" evidence="5">
    <location>
        <begin position="225"/>
        <end position="248"/>
    </location>
</feature>
<dbReference type="Gene3D" id="1.20.1070.10">
    <property type="entry name" value="Rhodopsin 7-helix transmembrane proteins"/>
    <property type="match status" value="1"/>
</dbReference>
<dbReference type="PROSITE" id="PS50262">
    <property type="entry name" value="G_PROTEIN_RECEP_F1_2"/>
    <property type="match status" value="1"/>
</dbReference>
<dbReference type="OrthoDB" id="10036207at2759"/>
<feature type="transmembrane region" description="Helical" evidence="5">
    <location>
        <begin position="184"/>
        <end position="205"/>
    </location>
</feature>
<dbReference type="Proteomes" id="UP000663852">
    <property type="component" value="Unassembled WGS sequence"/>
</dbReference>
<keyword evidence="2 5" id="KW-0812">Transmembrane</keyword>
<comment type="subcellular location">
    <subcellularLocation>
        <location evidence="1">Membrane</location>
    </subcellularLocation>
</comment>
<comment type="caution">
    <text evidence="8">The sequence shown here is derived from an EMBL/GenBank/DDBJ whole genome shotgun (WGS) entry which is preliminary data.</text>
</comment>
<accession>A0A815MJ44</accession>
<dbReference type="SUPFAM" id="SSF81321">
    <property type="entry name" value="Family A G protein-coupled receptor-like"/>
    <property type="match status" value="1"/>
</dbReference>
<dbReference type="InterPro" id="IPR000276">
    <property type="entry name" value="GPCR_Rhodpsn"/>
</dbReference>
<evidence type="ECO:0000313" key="8">
    <source>
        <dbReference type="EMBL" id="CAF1420219.1"/>
    </source>
</evidence>
<proteinExistence type="predicted"/>
<keyword evidence="3 5" id="KW-1133">Transmembrane helix</keyword>
<evidence type="ECO:0000259" key="6">
    <source>
        <dbReference type="PROSITE" id="PS50262"/>
    </source>
</evidence>
<feature type="transmembrane region" description="Helical" evidence="5">
    <location>
        <begin position="268"/>
        <end position="285"/>
    </location>
</feature>
<protein>
    <recommendedName>
        <fullName evidence="6">G-protein coupled receptors family 1 profile domain-containing protein</fullName>
    </recommendedName>
</protein>
<keyword evidence="4 5" id="KW-0472">Membrane</keyword>
<feature type="transmembrane region" description="Helical" evidence="5">
    <location>
        <begin position="12"/>
        <end position="39"/>
    </location>
</feature>
<evidence type="ECO:0000256" key="4">
    <source>
        <dbReference type="ARBA" id="ARBA00023136"/>
    </source>
</evidence>
<evidence type="ECO:0000313" key="10">
    <source>
        <dbReference type="Proteomes" id="UP000663852"/>
    </source>
</evidence>
<dbReference type="AlphaFoldDB" id="A0A815MJ44"/>
<feature type="transmembrane region" description="Helical" evidence="5">
    <location>
        <begin position="46"/>
        <end position="68"/>
    </location>
</feature>
<dbReference type="PANTHER" id="PTHR46641">
    <property type="entry name" value="FMRFAMIDE RECEPTOR-RELATED"/>
    <property type="match status" value="1"/>
</dbReference>
<evidence type="ECO:0000256" key="2">
    <source>
        <dbReference type="ARBA" id="ARBA00022692"/>
    </source>
</evidence>
<dbReference type="PANTHER" id="PTHR46641:SF25">
    <property type="entry name" value="CNMAMIDE RECEPTOR-RELATED"/>
    <property type="match status" value="1"/>
</dbReference>
<gene>
    <name evidence="8" type="ORF">EDS130_LOCUS37416</name>
    <name evidence="7" type="ORF">XAT740_LOCUS20294</name>
</gene>
<feature type="domain" description="G-protein coupled receptors family 1 profile" evidence="6">
    <location>
        <begin position="28"/>
        <end position="284"/>
    </location>
</feature>
<sequence length="318" mass="35273">MPSTTYSLASNLFSIYAGLPIFCLGTIGNLINLGVLFSARSIPCSFFLLISSFFNIITLSTGLLPRVLSIGFNIDASSTNIVWCKSRLFFSYIGSLTSITCICLASIDRYLMSCRAATRRNRSTLRASKIAVMVAVLMIIGMNIPYLVYFTIVETKTAAGSITKQCSLANSNIVQYGNYVLRPVFLSILPGTILISTGFFTYRNLTSITGVRLRGTFQRNLTSMILLQIFVVVIPIIPFATMNIYLAITSSMVKTSIQVAQETLASDIGNIILYVSYASNFYVYLISASSYRKNFVQLIMLHQVPKQWNNHIGIMTRE</sequence>
<dbReference type="GO" id="GO:0004930">
    <property type="term" value="F:G protein-coupled receptor activity"/>
    <property type="evidence" value="ECO:0007669"/>
    <property type="project" value="InterPro"/>
</dbReference>
<reference evidence="8" key="1">
    <citation type="submission" date="2021-02" db="EMBL/GenBank/DDBJ databases">
        <authorList>
            <person name="Nowell W R."/>
        </authorList>
    </citation>
    <scope>NUCLEOTIDE SEQUENCE</scope>
</reference>
<dbReference type="InterPro" id="IPR052954">
    <property type="entry name" value="GPCR-Ligand_Int"/>
</dbReference>
<evidence type="ECO:0000313" key="7">
    <source>
        <dbReference type="EMBL" id="CAF1138625.1"/>
    </source>
</evidence>
<dbReference type="Pfam" id="PF00001">
    <property type="entry name" value="7tm_1"/>
    <property type="match status" value="1"/>
</dbReference>
<evidence type="ECO:0000256" key="1">
    <source>
        <dbReference type="ARBA" id="ARBA00004370"/>
    </source>
</evidence>
<dbReference type="GO" id="GO:0016020">
    <property type="term" value="C:membrane"/>
    <property type="evidence" value="ECO:0007669"/>
    <property type="project" value="UniProtKB-SubCell"/>
</dbReference>
<evidence type="ECO:0000313" key="9">
    <source>
        <dbReference type="Proteomes" id="UP000663828"/>
    </source>
</evidence>
<dbReference type="EMBL" id="CAJNOR010001412">
    <property type="protein sequence ID" value="CAF1138625.1"/>
    <property type="molecule type" value="Genomic_DNA"/>
</dbReference>
<feature type="transmembrane region" description="Helical" evidence="5">
    <location>
        <begin position="88"/>
        <end position="111"/>
    </location>
</feature>